<accession>A0A814ZLJ2</accession>
<dbReference type="SUPFAM" id="SSF53448">
    <property type="entry name" value="Nucleotide-diphospho-sugar transferases"/>
    <property type="match status" value="1"/>
</dbReference>
<dbReference type="EMBL" id="CAJNOO010002186">
    <property type="protein sequence ID" value="CAF1243969.1"/>
    <property type="molecule type" value="Genomic_DNA"/>
</dbReference>
<evidence type="ECO:0000313" key="1">
    <source>
        <dbReference type="EMBL" id="CAF1243969.1"/>
    </source>
</evidence>
<reference evidence="1" key="1">
    <citation type="submission" date="2021-02" db="EMBL/GenBank/DDBJ databases">
        <authorList>
            <person name="Nowell W R."/>
        </authorList>
    </citation>
    <scope>NUCLEOTIDE SEQUENCE</scope>
</reference>
<dbReference type="Proteomes" id="UP000663854">
    <property type="component" value="Unassembled WGS sequence"/>
</dbReference>
<evidence type="ECO:0000313" key="5">
    <source>
        <dbReference type="Proteomes" id="UP000663882"/>
    </source>
</evidence>
<dbReference type="Proteomes" id="UP000663882">
    <property type="component" value="Unassembled WGS sequence"/>
</dbReference>
<dbReference type="InterPro" id="IPR029044">
    <property type="entry name" value="Nucleotide-diphossugar_trans"/>
</dbReference>
<dbReference type="AlphaFoldDB" id="A0A814ZLJ2"/>
<comment type="caution">
    <text evidence="1">The sequence shown here is derived from an EMBL/GenBank/DDBJ whole genome shotgun (WGS) entry which is preliminary data.</text>
</comment>
<evidence type="ECO:0000313" key="3">
    <source>
        <dbReference type="EMBL" id="CAF1579418.1"/>
    </source>
</evidence>
<organism evidence="1 5">
    <name type="scientific">Rotaria sordida</name>
    <dbReference type="NCBI Taxonomy" id="392033"/>
    <lineage>
        <taxon>Eukaryota</taxon>
        <taxon>Metazoa</taxon>
        <taxon>Spiralia</taxon>
        <taxon>Gnathifera</taxon>
        <taxon>Rotifera</taxon>
        <taxon>Eurotatoria</taxon>
        <taxon>Bdelloidea</taxon>
        <taxon>Philodinida</taxon>
        <taxon>Philodinidae</taxon>
        <taxon>Rotaria</taxon>
    </lineage>
</organism>
<proteinExistence type="predicted"/>
<protein>
    <submittedName>
        <fullName evidence="1">Uncharacterized protein</fullName>
    </submittedName>
</protein>
<dbReference type="OrthoDB" id="1684102at2759"/>
<dbReference type="Proteomes" id="UP000663870">
    <property type="component" value="Unassembled WGS sequence"/>
</dbReference>
<sequence>MFEKLKRKKILVISVCLFLILIIELYPSHINVSNNNENYFIGANAIIDALKQAESLEAELEQRYQLTAIILHWKRLSQVQLTVQYYLNTSFFKEIIVWNNNPQINLTLNKILTNNQSSNLVRIINSKYNLKDEAKYRACVEAKTLVCFYADDDWDVSHYMNTLIASFRSDPNVLHTATNVATYYNNMLWTFMDSRIDLHTGFSWIGSGSIFLREHARRHLQLLTMNLKTNQELFAFSDLFFSIWLNDIPSQMLVNLRSLSMNVNKTDTPFSSTNEFYDFQKASSVLAIRKLEYSLRLNQSTMTVSFPRQQYRRFPYCVKSPSLKDDFIFYSNVLPIDIEHIPFDITRDAKRATYINVPSGPNYIHFINYNTLKAVDNDRTTCWRPKGLVKKGDFFAIDFLYIQTNIIFSLIIGHSQKVQSSLNIQISFDGMWWISHQSLKDTVIDVNQNSTAKFQRLVIDSRQFSPELQSFRYIAFNATHALNETFQPSEYGAFNRDDGNQVFINYIQGNIQLRSMHSFDDKYTTYTYTLSYL</sequence>
<name>A0A814ZLJ2_9BILA</name>
<evidence type="ECO:0000313" key="2">
    <source>
        <dbReference type="EMBL" id="CAF1376770.1"/>
    </source>
</evidence>
<dbReference type="EMBL" id="CAJNOL010004028">
    <property type="protein sequence ID" value="CAF1579418.1"/>
    <property type="molecule type" value="Genomic_DNA"/>
</dbReference>
<dbReference type="EMBL" id="CAJNOH010004676">
    <property type="protein sequence ID" value="CAF1376770.1"/>
    <property type="molecule type" value="Genomic_DNA"/>
</dbReference>
<keyword evidence="4" id="KW-1185">Reference proteome</keyword>
<gene>
    <name evidence="3" type="ORF">JXQ802_LOCUS46052</name>
    <name evidence="2" type="ORF">PYM288_LOCUS33644</name>
    <name evidence="1" type="ORF">RFH988_LOCUS26816</name>
</gene>
<evidence type="ECO:0000313" key="4">
    <source>
        <dbReference type="Proteomes" id="UP000663870"/>
    </source>
</evidence>
<dbReference type="Gene3D" id="3.90.550.10">
    <property type="entry name" value="Spore Coat Polysaccharide Biosynthesis Protein SpsA, Chain A"/>
    <property type="match status" value="1"/>
</dbReference>